<dbReference type="InterPro" id="IPR025297">
    <property type="entry name" value="DUF4159"/>
</dbReference>
<name>A0A382FBE4_9ZZZZ</name>
<dbReference type="AlphaFoldDB" id="A0A382FBE4"/>
<protein>
    <recommendedName>
        <fullName evidence="1">DUF4159 domain-containing protein</fullName>
    </recommendedName>
</protein>
<sequence length="266" mass="31383">MVLAALTLATFAAWSQRDWHRGERDKRGGVENWDRDEEMPHDTFTFARIQYDSWGGGWRGREKWSIDYPESDLNMSFRLQQLTALKVDPDGTVLTLTEAKLFQYPFIYLIEPGELTFSDDEVKALRKYLLTGGFLMVDDFWGEAEWRNFERQFRRVFPAREIVELPLDHDVFQCVFPLKEKPQVPNPRTAMQGAPYGITWERTDAETPHYRGVYDDNGRLMTIFCHNTDLGDGWEEESRNEWYFKEFSEPKAYPMGINIIFYSMTH</sequence>
<evidence type="ECO:0000313" key="2">
    <source>
        <dbReference type="EMBL" id="SVB59999.1"/>
    </source>
</evidence>
<dbReference type="Gene3D" id="3.40.50.12140">
    <property type="entry name" value="Domain of unknown function DUF4159"/>
    <property type="match status" value="1"/>
</dbReference>
<dbReference type="Pfam" id="PF13709">
    <property type="entry name" value="DUF4159"/>
    <property type="match status" value="1"/>
</dbReference>
<accession>A0A382FBE4</accession>
<reference evidence="2" key="1">
    <citation type="submission" date="2018-05" db="EMBL/GenBank/DDBJ databases">
        <authorList>
            <person name="Lanie J.A."/>
            <person name="Ng W.-L."/>
            <person name="Kazmierczak K.M."/>
            <person name="Andrzejewski T.M."/>
            <person name="Davidsen T.M."/>
            <person name="Wayne K.J."/>
            <person name="Tettelin H."/>
            <person name="Glass J.I."/>
            <person name="Rusch D."/>
            <person name="Podicherti R."/>
            <person name="Tsui H.-C.T."/>
            <person name="Winkler M.E."/>
        </authorList>
    </citation>
    <scope>NUCLEOTIDE SEQUENCE</scope>
</reference>
<evidence type="ECO:0000259" key="1">
    <source>
        <dbReference type="Pfam" id="PF13709"/>
    </source>
</evidence>
<feature type="domain" description="DUF4159" evidence="1">
    <location>
        <begin position="45"/>
        <end position="264"/>
    </location>
</feature>
<proteinExistence type="predicted"/>
<dbReference type="EMBL" id="UINC01048897">
    <property type="protein sequence ID" value="SVB59999.1"/>
    <property type="molecule type" value="Genomic_DNA"/>
</dbReference>
<gene>
    <name evidence="2" type="ORF">METZ01_LOCUS212853</name>
</gene>
<organism evidence="2">
    <name type="scientific">marine metagenome</name>
    <dbReference type="NCBI Taxonomy" id="408172"/>
    <lineage>
        <taxon>unclassified sequences</taxon>
        <taxon>metagenomes</taxon>
        <taxon>ecological metagenomes</taxon>
    </lineage>
</organism>